<evidence type="ECO:0000256" key="6">
    <source>
        <dbReference type="ARBA" id="ARBA00023170"/>
    </source>
</evidence>
<evidence type="ECO:0000256" key="5">
    <source>
        <dbReference type="ARBA" id="ARBA00023136"/>
    </source>
</evidence>
<dbReference type="GO" id="GO:0007635">
    <property type="term" value="P:chemosensory behavior"/>
    <property type="evidence" value="ECO:0007669"/>
    <property type="project" value="TreeGrafter"/>
</dbReference>
<dbReference type="OrthoDB" id="6769401at2759"/>
<dbReference type="PANTHER" id="PTHR21143">
    <property type="entry name" value="INVERTEBRATE GUSTATORY RECEPTOR"/>
    <property type="match status" value="1"/>
</dbReference>
<dbReference type="Proteomes" id="UP000235965">
    <property type="component" value="Unassembled WGS sequence"/>
</dbReference>
<dbReference type="InterPro" id="IPR013604">
    <property type="entry name" value="7TM_chemorcpt"/>
</dbReference>
<evidence type="ECO:0000256" key="3">
    <source>
        <dbReference type="ARBA" id="ARBA00022692"/>
    </source>
</evidence>
<keyword evidence="10" id="KW-1185">Reference proteome</keyword>
<feature type="transmembrane region" description="Helical" evidence="8">
    <location>
        <begin position="60"/>
        <end position="85"/>
    </location>
</feature>
<feature type="transmembrane region" description="Helical" evidence="8">
    <location>
        <begin position="191"/>
        <end position="209"/>
    </location>
</feature>
<keyword evidence="3 8" id="KW-0812">Transmembrane</keyword>
<dbReference type="GO" id="GO:0007165">
    <property type="term" value="P:signal transduction"/>
    <property type="evidence" value="ECO:0007669"/>
    <property type="project" value="UniProtKB-KW"/>
</dbReference>
<sequence length="438" mass="49973">MHRFEKPKCNRERINNFYTSLKPMLYALRYVGLAPFSFRTVKQEDGNETTTFEITWTTSLYSISFTLVLCISTIISLIGRFRYTYLTMPDQAMVPDFLVWCTLSICACSSLLLGFVFRKRMARVLDTISQIDQSLLMNLTYTYSNTFLIVTTILVIVLCLVTTLVSLFFLWTVEVSGIESMVLVLPGYINYFVNNLMVLMFVCLVTLIWHRYRILNSHLTNKYISSSMLQTLNMSCNTSNSERHHSVVKTNSKDHTSFCQGKGYMWRPLVTEQHCNVYNIRKLREFHDSLHDVASDINVIYGFQILVDIAHTFIDITITLYISTVCAKEDAQGGSTIAYHGAIVNASWMLLFFLKLTGITLSCHLASNEANGTANILQKKLLTEELRPGTEREIQSFLQQVTTNKLYFSACGFFHINLSTVCAMISSVATYLVILLQS</sequence>
<keyword evidence="4 8" id="KW-1133">Transmembrane helix</keyword>
<dbReference type="FunCoup" id="A0A2J7PIL9">
    <property type="interactions" value="48"/>
</dbReference>
<evidence type="ECO:0000256" key="8">
    <source>
        <dbReference type="RuleBase" id="RU363108"/>
    </source>
</evidence>
<comment type="caution">
    <text evidence="8">Lacks conserved residue(s) required for the propagation of feature annotation.</text>
</comment>
<evidence type="ECO:0000313" key="9">
    <source>
        <dbReference type="EMBL" id="PNF16187.1"/>
    </source>
</evidence>
<comment type="caution">
    <text evidence="9">The sequence shown here is derived from an EMBL/GenBank/DDBJ whole genome shotgun (WGS) entry which is preliminary data.</text>
</comment>
<keyword evidence="6 8" id="KW-0675">Receptor</keyword>
<evidence type="ECO:0000256" key="4">
    <source>
        <dbReference type="ARBA" id="ARBA00022989"/>
    </source>
</evidence>
<keyword evidence="7 8" id="KW-0807">Transducer</keyword>
<feature type="transmembrane region" description="Helical" evidence="8">
    <location>
        <begin position="147"/>
        <end position="171"/>
    </location>
</feature>
<organism evidence="9 10">
    <name type="scientific">Cryptotermes secundus</name>
    <dbReference type="NCBI Taxonomy" id="105785"/>
    <lineage>
        <taxon>Eukaryota</taxon>
        <taxon>Metazoa</taxon>
        <taxon>Ecdysozoa</taxon>
        <taxon>Arthropoda</taxon>
        <taxon>Hexapoda</taxon>
        <taxon>Insecta</taxon>
        <taxon>Pterygota</taxon>
        <taxon>Neoptera</taxon>
        <taxon>Polyneoptera</taxon>
        <taxon>Dictyoptera</taxon>
        <taxon>Blattodea</taxon>
        <taxon>Blattoidea</taxon>
        <taxon>Termitoidae</taxon>
        <taxon>Kalotermitidae</taxon>
        <taxon>Cryptotermitinae</taxon>
        <taxon>Cryptotermes</taxon>
    </lineage>
</organism>
<name>A0A2J7PIL9_9NEOP</name>
<reference evidence="9 10" key="1">
    <citation type="submission" date="2017-12" db="EMBL/GenBank/DDBJ databases">
        <title>Hemimetabolous genomes reveal molecular basis of termite eusociality.</title>
        <authorList>
            <person name="Harrison M.C."/>
            <person name="Jongepier E."/>
            <person name="Robertson H.M."/>
            <person name="Arning N."/>
            <person name="Bitard-Feildel T."/>
            <person name="Chao H."/>
            <person name="Childers C.P."/>
            <person name="Dinh H."/>
            <person name="Doddapaneni H."/>
            <person name="Dugan S."/>
            <person name="Gowin J."/>
            <person name="Greiner C."/>
            <person name="Han Y."/>
            <person name="Hu H."/>
            <person name="Hughes D.S.T."/>
            <person name="Huylmans A.-K."/>
            <person name="Kemena C."/>
            <person name="Kremer L.P.M."/>
            <person name="Lee S.L."/>
            <person name="Lopez-Ezquerra A."/>
            <person name="Mallet L."/>
            <person name="Monroy-Kuhn J.M."/>
            <person name="Moser A."/>
            <person name="Murali S.C."/>
            <person name="Muzny D.M."/>
            <person name="Otani S."/>
            <person name="Piulachs M.-D."/>
            <person name="Poelchau M."/>
            <person name="Qu J."/>
            <person name="Schaub F."/>
            <person name="Wada-Katsumata A."/>
            <person name="Worley K.C."/>
            <person name="Xie Q."/>
            <person name="Ylla G."/>
            <person name="Poulsen M."/>
            <person name="Gibbs R.A."/>
            <person name="Schal C."/>
            <person name="Richards S."/>
            <person name="Belles X."/>
            <person name="Korb J."/>
            <person name="Bornberg-Bauer E."/>
        </authorList>
    </citation>
    <scope>NUCLEOTIDE SEQUENCE [LARGE SCALE GENOMIC DNA]</scope>
    <source>
        <tissue evidence="9">Whole body</tissue>
    </source>
</reference>
<protein>
    <recommendedName>
        <fullName evidence="8">Gustatory receptor</fullName>
    </recommendedName>
</protein>
<comment type="similarity">
    <text evidence="8">Belongs to the insect chemoreceptor superfamily. Gustatory receptor (GR) family.</text>
</comment>
<dbReference type="STRING" id="105785.A0A2J7PIL9"/>
<keyword evidence="2 8" id="KW-1003">Cell membrane</keyword>
<feature type="transmembrane region" description="Helical" evidence="8">
    <location>
        <begin position="406"/>
        <end position="434"/>
    </location>
</feature>
<accession>A0A2J7PIL9</accession>
<feature type="transmembrane region" description="Helical" evidence="8">
    <location>
        <begin position="97"/>
        <end position="117"/>
    </location>
</feature>
<comment type="function">
    <text evidence="8">Gustatory receptor which mediates acceptance or avoidance behavior, depending on its substrates.</text>
</comment>
<evidence type="ECO:0000256" key="7">
    <source>
        <dbReference type="ARBA" id="ARBA00023224"/>
    </source>
</evidence>
<dbReference type="GO" id="GO:0008049">
    <property type="term" value="P:male courtship behavior"/>
    <property type="evidence" value="ECO:0007669"/>
    <property type="project" value="TreeGrafter"/>
</dbReference>
<dbReference type="InParanoid" id="A0A2J7PIL9"/>
<proteinExistence type="inferred from homology"/>
<dbReference type="EMBL" id="NEVH01025074">
    <property type="protein sequence ID" value="PNF16187.1"/>
    <property type="molecule type" value="Genomic_DNA"/>
</dbReference>
<dbReference type="GO" id="GO:0043025">
    <property type="term" value="C:neuronal cell body"/>
    <property type="evidence" value="ECO:0007669"/>
    <property type="project" value="TreeGrafter"/>
</dbReference>
<dbReference type="GO" id="GO:0050909">
    <property type="term" value="P:sensory perception of taste"/>
    <property type="evidence" value="ECO:0007669"/>
    <property type="project" value="InterPro"/>
</dbReference>
<dbReference type="GO" id="GO:0005886">
    <property type="term" value="C:plasma membrane"/>
    <property type="evidence" value="ECO:0007669"/>
    <property type="project" value="UniProtKB-SubCell"/>
</dbReference>
<dbReference type="PANTHER" id="PTHR21143:SF133">
    <property type="entry name" value="GUSTATORY AND PHEROMONE RECEPTOR 32A-RELATED"/>
    <property type="match status" value="1"/>
</dbReference>
<comment type="subcellular location">
    <subcellularLocation>
        <location evidence="1 8">Cell membrane</location>
        <topology evidence="1 8">Multi-pass membrane protein</topology>
    </subcellularLocation>
</comment>
<evidence type="ECO:0000256" key="1">
    <source>
        <dbReference type="ARBA" id="ARBA00004651"/>
    </source>
</evidence>
<evidence type="ECO:0000313" key="10">
    <source>
        <dbReference type="Proteomes" id="UP000235965"/>
    </source>
</evidence>
<keyword evidence="5 8" id="KW-0472">Membrane</keyword>
<evidence type="ECO:0000256" key="2">
    <source>
        <dbReference type="ARBA" id="ARBA00022475"/>
    </source>
</evidence>
<dbReference type="Pfam" id="PF08395">
    <property type="entry name" value="7tm_7"/>
    <property type="match status" value="1"/>
</dbReference>
<dbReference type="AlphaFoldDB" id="A0A2J7PIL9"/>
<dbReference type="GO" id="GO:0030424">
    <property type="term" value="C:axon"/>
    <property type="evidence" value="ECO:0007669"/>
    <property type="project" value="TreeGrafter"/>
</dbReference>
<dbReference type="GO" id="GO:0030425">
    <property type="term" value="C:dendrite"/>
    <property type="evidence" value="ECO:0007669"/>
    <property type="project" value="TreeGrafter"/>
</dbReference>
<gene>
    <name evidence="9" type="ORF">B7P43_G18244</name>
</gene>